<keyword evidence="1" id="KW-0812">Transmembrane</keyword>
<keyword evidence="2" id="KW-0560">Oxidoreductase</keyword>
<dbReference type="PANTHER" id="PTHR38457">
    <property type="entry name" value="REGULATOR ABRB-RELATED"/>
    <property type="match status" value="1"/>
</dbReference>
<feature type="transmembrane region" description="Helical" evidence="1">
    <location>
        <begin position="45"/>
        <end position="63"/>
    </location>
</feature>
<dbReference type="RefSeq" id="WP_066563481.1">
    <property type="nucleotide sequence ID" value="NZ_CP015622.1"/>
</dbReference>
<dbReference type="PIRSF" id="PIRSF038991">
    <property type="entry name" value="Protein_AbrB"/>
    <property type="match status" value="1"/>
</dbReference>
<feature type="transmembrane region" description="Helical" evidence="1">
    <location>
        <begin position="199"/>
        <end position="223"/>
    </location>
</feature>
<dbReference type="InterPro" id="IPR017516">
    <property type="entry name" value="AbrB_dup"/>
</dbReference>
<dbReference type="InterPro" id="IPR007820">
    <property type="entry name" value="AbrB_fam"/>
</dbReference>
<dbReference type="NCBIfam" id="TIGR03082">
    <property type="entry name" value="Gneg_AbrB_dup"/>
    <property type="match status" value="2"/>
</dbReference>
<feature type="transmembrane region" description="Helical" evidence="1">
    <location>
        <begin position="263"/>
        <end position="283"/>
    </location>
</feature>
<keyword evidence="1" id="KW-1133">Transmembrane helix</keyword>
<dbReference type="KEGG" id="ccjz:ccrud_00720"/>
<dbReference type="AlphaFoldDB" id="A0A172QQE4"/>
<evidence type="ECO:0000313" key="2">
    <source>
        <dbReference type="EMBL" id="ANE02890.1"/>
    </source>
</evidence>
<dbReference type="STRING" id="1652495.ccrud_00720"/>
<feature type="transmembrane region" description="Helical" evidence="1">
    <location>
        <begin position="354"/>
        <end position="375"/>
    </location>
</feature>
<accession>A0A172QQE4</accession>
<keyword evidence="1" id="KW-0472">Membrane</keyword>
<feature type="transmembrane region" description="Helical" evidence="1">
    <location>
        <begin position="21"/>
        <end position="39"/>
    </location>
</feature>
<keyword evidence="3" id="KW-1185">Reference proteome</keyword>
<dbReference type="PANTHER" id="PTHR38457:SF1">
    <property type="entry name" value="REGULATOR ABRB-RELATED"/>
    <property type="match status" value="1"/>
</dbReference>
<feature type="transmembrane region" description="Helical" evidence="1">
    <location>
        <begin position="295"/>
        <end position="317"/>
    </location>
</feature>
<dbReference type="GO" id="GO:0004497">
    <property type="term" value="F:monooxygenase activity"/>
    <property type="evidence" value="ECO:0007669"/>
    <property type="project" value="UniProtKB-KW"/>
</dbReference>
<evidence type="ECO:0000256" key="1">
    <source>
        <dbReference type="SAM" id="Phobius"/>
    </source>
</evidence>
<evidence type="ECO:0000313" key="3">
    <source>
        <dbReference type="Proteomes" id="UP000076929"/>
    </source>
</evidence>
<name>A0A172QQE4_9CORY</name>
<feature type="transmembrane region" description="Helical" evidence="1">
    <location>
        <begin position="75"/>
        <end position="94"/>
    </location>
</feature>
<dbReference type="GO" id="GO:0010468">
    <property type="term" value="P:regulation of gene expression"/>
    <property type="evidence" value="ECO:0007669"/>
    <property type="project" value="InterPro"/>
</dbReference>
<feature type="transmembrane region" description="Helical" evidence="1">
    <location>
        <begin position="230"/>
        <end position="251"/>
    </location>
</feature>
<dbReference type="EMBL" id="CP015622">
    <property type="protein sequence ID" value="ANE02890.1"/>
    <property type="molecule type" value="Genomic_DNA"/>
</dbReference>
<sequence length="379" mass="40503">MSDREPEPHEELPEQPSRKTIALRWCLVAPLSLAVGWLFTMWGVPAAWILAAILVAGVCALSTGQDLPMAKSVHIFGRSIVAVLAALPLINSSGSELLRYLIPGLVISFFTIAVGIIGGLLLARSRPEILPETGVLSMLAGGASVMPILARELGADFRYVALTQYLRLLVVSMTLPLVTHFFVPGGADLGAPPERWLDVFGFAEFGTSISVFSLIVLFGIVLVGEPLGRLLRFPAPAVLGPLLFTVLLSFLLPADLNLDPPTAFKIIAFMAIGWMCGGALNMASLKIFSKQLPATFLFIFALLAVCAGAAGLLTWWLDISFFEAYLATSPGALETVLALSSEGAAGPVVVTIQIIRLLAILTIAGFLPALLKFILRRER</sequence>
<reference evidence="2 3" key="1">
    <citation type="submission" date="2016-05" db="EMBL/GenBank/DDBJ databases">
        <title>Complete genome sequence of Corynebacterium crudilactis, a new Corynebacterium species isolated from raw cow's milk.</title>
        <authorList>
            <person name="Christian R."/>
            <person name="Zimmermann J."/>
            <person name="Lipski A."/>
            <person name="Kalinowski J."/>
        </authorList>
    </citation>
    <scope>NUCLEOTIDE SEQUENCE [LARGE SCALE GENOMIC DNA]</scope>
    <source>
        <strain evidence="2 3">JZ16</strain>
    </source>
</reference>
<organism evidence="2 3">
    <name type="scientific">Corynebacterium crudilactis</name>
    <dbReference type="NCBI Taxonomy" id="1652495"/>
    <lineage>
        <taxon>Bacteria</taxon>
        <taxon>Bacillati</taxon>
        <taxon>Actinomycetota</taxon>
        <taxon>Actinomycetes</taxon>
        <taxon>Mycobacteriales</taxon>
        <taxon>Corynebacteriaceae</taxon>
        <taxon>Corynebacterium</taxon>
    </lineage>
</organism>
<keyword evidence="2" id="KW-0503">Monooxygenase</keyword>
<dbReference type="Pfam" id="PF05145">
    <property type="entry name" value="AbrB"/>
    <property type="match status" value="1"/>
</dbReference>
<dbReference type="OrthoDB" id="5188485at2"/>
<protein>
    <submittedName>
        <fullName evidence="2">Ammonia monooxygenase</fullName>
    </submittedName>
</protein>
<dbReference type="Proteomes" id="UP000076929">
    <property type="component" value="Chromosome"/>
</dbReference>
<feature type="transmembrane region" description="Helical" evidence="1">
    <location>
        <begin position="100"/>
        <end position="123"/>
    </location>
</feature>
<feature type="transmembrane region" description="Helical" evidence="1">
    <location>
        <begin position="165"/>
        <end position="187"/>
    </location>
</feature>
<proteinExistence type="predicted"/>
<dbReference type="GO" id="GO:0016020">
    <property type="term" value="C:membrane"/>
    <property type="evidence" value="ECO:0007669"/>
    <property type="project" value="InterPro"/>
</dbReference>
<gene>
    <name evidence="2" type="ORF">ccrud_00720</name>
</gene>